<reference evidence="5" key="1">
    <citation type="journal article" date="2009" name="Genetics">
        <title>Multilocus patterns of nucleotide diversity and divergence reveal positive selection at candidate genes related to cold hardiness in coastal Douglas Fir (Pseudotsuga menziesii var. menziesii).</title>
        <authorList>
            <person name="Eckert A.J."/>
            <person name="Wegrzyn J.L."/>
            <person name="Pande B."/>
            <person name="Jermstad K.D."/>
            <person name="Lee J.M."/>
            <person name="Liechty J.D."/>
            <person name="Tearse B.R."/>
            <person name="Krutovsky K.V."/>
            <person name="Neale D.B."/>
        </authorList>
    </citation>
    <scope>NUCLEOTIDE SEQUENCE</scope>
    <source>
        <strain evidence="5">32-2</strain>
    </source>
</reference>
<evidence type="ECO:0000256" key="1">
    <source>
        <dbReference type="ARBA" id="ARBA00005652"/>
    </source>
</evidence>
<keyword evidence="3 4" id="KW-0624">Polysaccharide degradation</keyword>
<dbReference type="InterPro" id="IPR017853">
    <property type="entry name" value="GH"/>
</dbReference>
<dbReference type="InterPro" id="IPR001554">
    <property type="entry name" value="Glyco_hydro_14"/>
</dbReference>
<comment type="catalytic activity">
    <reaction evidence="4">
        <text>Hydrolysis of (1-&gt;4)-alpha-D-glucosidic linkages in polysaccharides so as to remove successive maltose units from the non-reducing ends of the chains.</text>
        <dbReference type="EC" id="3.2.1.2"/>
    </reaction>
</comment>
<dbReference type="PANTHER" id="PTHR31352:SF31">
    <property type="entry name" value="BETA-AMYLASE 1, CHLOROPLASTIC"/>
    <property type="match status" value="1"/>
</dbReference>
<proteinExistence type="inferred from homology"/>
<evidence type="ECO:0000256" key="4">
    <source>
        <dbReference type="RuleBase" id="RU000509"/>
    </source>
</evidence>
<protein>
    <recommendedName>
        <fullName evidence="4">Beta-amylase</fullName>
        <ecNumber evidence="4">3.2.1.2</ecNumber>
    </recommendedName>
</protein>
<dbReference type="Gene3D" id="3.20.20.80">
    <property type="entry name" value="Glycosidases"/>
    <property type="match status" value="1"/>
</dbReference>
<dbReference type="GO" id="GO:0016161">
    <property type="term" value="F:beta-amylase activity"/>
    <property type="evidence" value="ECO:0007669"/>
    <property type="project" value="UniProtKB-EC"/>
</dbReference>
<dbReference type="Pfam" id="PF01373">
    <property type="entry name" value="Glyco_hydro_14"/>
    <property type="match status" value="1"/>
</dbReference>
<accession>C6F9R8</accession>
<comment type="similarity">
    <text evidence="1 4">Belongs to the glycosyl hydrolase 14 family.</text>
</comment>
<dbReference type="SUPFAM" id="SSF51445">
    <property type="entry name" value="(Trans)glycosidases"/>
    <property type="match status" value="1"/>
</dbReference>
<dbReference type="EMBL" id="EU865851">
    <property type="protein sequence ID" value="ACH60147.1"/>
    <property type="molecule type" value="Genomic_DNA"/>
</dbReference>
<dbReference type="GO" id="GO:0000272">
    <property type="term" value="P:polysaccharide catabolic process"/>
    <property type="evidence" value="ECO:0007669"/>
    <property type="project" value="UniProtKB-KW"/>
</dbReference>
<name>C6F9R8_PSEMZ</name>
<dbReference type="AlphaFoldDB" id="C6F9R8"/>
<evidence type="ECO:0000256" key="3">
    <source>
        <dbReference type="ARBA" id="ARBA00023326"/>
    </source>
</evidence>
<keyword evidence="2 4" id="KW-0119">Carbohydrate metabolism</keyword>
<evidence type="ECO:0000256" key="2">
    <source>
        <dbReference type="ARBA" id="ARBA00023277"/>
    </source>
</evidence>
<keyword evidence="4" id="KW-0326">Glycosidase</keyword>
<sequence>CFEMKDGEQPQHARCSPEGLLRQITAATRKTGVALAGENALPRFDGRAYAQIIHNSNLKLQGTKDNKSNMCAFTFLRMNQKMFQSENWHSFVWFVRNMSEGRTLGHGEEDRCQTELKFNAAANLRNEAAALMHA</sequence>
<organism evidence="5">
    <name type="scientific">Pseudotsuga menziesii</name>
    <name type="common">Douglas-fir</name>
    <name type="synonym">Abies menziesii</name>
    <dbReference type="NCBI Taxonomy" id="3357"/>
    <lineage>
        <taxon>Eukaryota</taxon>
        <taxon>Viridiplantae</taxon>
        <taxon>Streptophyta</taxon>
        <taxon>Embryophyta</taxon>
        <taxon>Tracheophyta</taxon>
        <taxon>Spermatophyta</taxon>
        <taxon>Pinopsida</taxon>
        <taxon>Pinidae</taxon>
        <taxon>Conifers I</taxon>
        <taxon>Pinales</taxon>
        <taxon>Pinaceae</taxon>
        <taxon>Pseudotsuga</taxon>
    </lineage>
</organism>
<dbReference type="EC" id="3.2.1.2" evidence="4"/>
<evidence type="ECO:0000313" key="5">
    <source>
        <dbReference type="EMBL" id="ACH60147.1"/>
    </source>
</evidence>
<dbReference type="PANTHER" id="PTHR31352">
    <property type="entry name" value="BETA-AMYLASE 1, CHLOROPLASTIC"/>
    <property type="match status" value="1"/>
</dbReference>
<keyword evidence="4" id="KW-0378">Hydrolase</keyword>
<dbReference type="CAZy" id="GH14">
    <property type="family name" value="Glycoside Hydrolase Family 14"/>
</dbReference>
<feature type="non-terminal residue" evidence="5">
    <location>
        <position position="1"/>
    </location>
</feature>